<dbReference type="CDD" id="cd00096">
    <property type="entry name" value="Ig"/>
    <property type="match status" value="1"/>
</dbReference>
<evidence type="ECO:0000259" key="1">
    <source>
        <dbReference type="PROSITE" id="PS50835"/>
    </source>
</evidence>
<dbReference type="InterPro" id="IPR007110">
    <property type="entry name" value="Ig-like_dom"/>
</dbReference>
<dbReference type="PROSITE" id="PS50835">
    <property type="entry name" value="IG_LIKE"/>
    <property type="match status" value="2"/>
</dbReference>
<dbReference type="AlphaFoldDB" id="A0A1C7D021"/>
<protein>
    <recommendedName>
        <fullName evidence="1">Ig-like domain-containing protein</fullName>
    </recommendedName>
</protein>
<accession>A0A1C7D021</accession>
<reference evidence="2" key="1">
    <citation type="submission" date="2020-05" db="UniProtKB">
        <authorList>
            <consortium name="EnsemblMetazoa"/>
        </authorList>
    </citation>
    <scope>IDENTIFICATION</scope>
    <source>
        <strain evidence="2">BB02</strain>
    </source>
</reference>
<feature type="domain" description="Ig-like" evidence="1">
    <location>
        <begin position="178"/>
        <end position="238"/>
    </location>
</feature>
<name>A0A1C7D021_BIOGL</name>
<dbReference type="STRING" id="6526.A0A1C7D021"/>
<proteinExistence type="predicted"/>
<evidence type="ECO:0000313" key="3">
    <source>
        <dbReference type="Proteomes" id="UP000076420"/>
    </source>
</evidence>
<dbReference type="InterPro" id="IPR036179">
    <property type="entry name" value="Ig-like_dom_sf"/>
</dbReference>
<dbReference type="Proteomes" id="UP000076420">
    <property type="component" value="Unassembled WGS sequence"/>
</dbReference>
<sequence>MAQFKEALLMYYCQKFVEPNCKVEVKTDRAYLSMLMFSYYDQNFDYFLTANELDDKERAEHFDKNIIVNCHLHDFVKYADTADPNGKLTVNLCSKSNVPRQGNGLELKCGVEGATNVVWKRFGTQLVDDKHSHQLMVFDDGALFFSKVGLHHVGNYTCMDAEEETNMQVHRLQVQTLPVLTVDPVTQIHMTGSDIELRCHTEGVPKPIITWKQGGESESLTLHCMWMYTHSLSPLASI</sequence>
<dbReference type="VEuPathDB" id="VectorBase:BGLAX_052149"/>
<evidence type="ECO:0000313" key="2">
    <source>
        <dbReference type="EnsemblMetazoa" id="BGLB014452-PA"/>
    </source>
</evidence>
<dbReference type="InterPro" id="IPR013783">
    <property type="entry name" value="Ig-like_fold"/>
</dbReference>
<dbReference type="EnsemblMetazoa" id="BGLB014452-RA">
    <property type="protein sequence ID" value="BGLB014452-PA"/>
    <property type="gene ID" value="BGLB014452"/>
</dbReference>
<dbReference type="Gene3D" id="2.60.40.10">
    <property type="entry name" value="Immunoglobulins"/>
    <property type="match status" value="2"/>
</dbReference>
<dbReference type="VEuPathDB" id="VectorBase:BGLB014452"/>
<feature type="domain" description="Ig-like" evidence="1">
    <location>
        <begin position="84"/>
        <end position="168"/>
    </location>
</feature>
<dbReference type="SUPFAM" id="SSF48726">
    <property type="entry name" value="Immunoglobulin"/>
    <property type="match status" value="2"/>
</dbReference>
<organism evidence="2 3">
    <name type="scientific">Biomphalaria glabrata</name>
    <name type="common">Bloodfluke planorb</name>
    <name type="synonym">Freshwater snail</name>
    <dbReference type="NCBI Taxonomy" id="6526"/>
    <lineage>
        <taxon>Eukaryota</taxon>
        <taxon>Metazoa</taxon>
        <taxon>Spiralia</taxon>
        <taxon>Lophotrochozoa</taxon>
        <taxon>Mollusca</taxon>
        <taxon>Gastropoda</taxon>
        <taxon>Heterobranchia</taxon>
        <taxon>Euthyneura</taxon>
        <taxon>Panpulmonata</taxon>
        <taxon>Hygrophila</taxon>
        <taxon>Lymnaeoidea</taxon>
        <taxon>Planorbidae</taxon>
        <taxon>Biomphalaria</taxon>
    </lineage>
</organism>